<gene>
    <name evidence="2" type="ORF">PLEPLA_LOCUS20606</name>
</gene>
<name>A0A9N7ULK7_PLEPL</name>
<evidence type="ECO:0000256" key="1">
    <source>
        <dbReference type="SAM" id="MobiDB-lite"/>
    </source>
</evidence>
<evidence type="ECO:0000313" key="2">
    <source>
        <dbReference type="EMBL" id="CAB1432524.1"/>
    </source>
</evidence>
<evidence type="ECO:0000313" key="3">
    <source>
        <dbReference type="Proteomes" id="UP001153269"/>
    </source>
</evidence>
<reference evidence="2" key="1">
    <citation type="submission" date="2020-03" db="EMBL/GenBank/DDBJ databases">
        <authorList>
            <person name="Weist P."/>
        </authorList>
    </citation>
    <scope>NUCLEOTIDE SEQUENCE</scope>
</reference>
<dbReference type="Proteomes" id="UP001153269">
    <property type="component" value="Unassembled WGS sequence"/>
</dbReference>
<dbReference type="AlphaFoldDB" id="A0A9N7ULK7"/>
<protein>
    <submittedName>
        <fullName evidence="2">Uncharacterized protein</fullName>
    </submittedName>
</protein>
<proteinExistence type="predicted"/>
<keyword evidence="3" id="KW-1185">Reference proteome</keyword>
<sequence>MGLLFGGVCLADCTAVSFVSRGGKQELFFSSRSMILFHPRTFEPGAKVLNGSDLCGPCWPPLASNPPAVPPSSPAHCPGCGTLLGPTLPKQPGGGDKLWHLLLSPNPELPVPKEDQSKQWFCNCSKSEKSEGKCGRPSALHRSIATGSCTALEKCAYIITCGPGILQRALLIAGAQSGGGNQPTQEEPGKTLPRN</sequence>
<feature type="region of interest" description="Disordered" evidence="1">
    <location>
        <begin position="176"/>
        <end position="195"/>
    </location>
</feature>
<organism evidence="2 3">
    <name type="scientific">Pleuronectes platessa</name>
    <name type="common">European plaice</name>
    <dbReference type="NCBI Taxonomy" id="8262"/>
    <lineage>
        <taxon>Eukaryota</taxon>
        <taxon>Metazoa</taxon>
        <taxon>Chordata</taxon>
        <taxon>Craniata</taxon>
        <taxon>Vertebrata</taxon>
        <taxon>Euteleostomi</taxon>
        <taxon>Actinopterygii</taxon>
        <taxon>Neopterygii</taxon>
        <taxon>Teleostei</taxon>
        <taxon>Neoteleostei</taxon>
        <taxon>Acanthomorphata</taxon>
        <taxon>Carangaria</taxon>
        <taxon>Pleuronectiformes</taxon>
        <taxon>Pleuronectoidei</taxon>
        <taxon>Pleuronectidae</taxon>
        <taxon>Pleuronectes</taxon>
    </lineage>
</organism>
<accession>A0A9N7ULK7</accession>
<comment type="caution">
    <text evidence="2">The sequence shown here is derived from an EMBL/GenBank/DDBJ whole genome shotgun (WGS) entry which is preliminary data.</text>
</comment>
<dbReference type="EMBL" id="CADEAL010001446">
    <property type="protein sequence ID" value="CAB1432524.1"/>
    <property type="molecule type" value="Genomic_DNA"/>
</dbReference>